<name>A0AA49IXZ3_9PROT</name>
<organism evidence="2">
    <name type="scientific">Candidatus Nitricoxidivorans perseverans</name>
    <dbReference type="NCBI Taxonomy" id="2975601"/>
    <lineage>
        <taxon>Bacteria</taxon>
        <taxon>Pseudomonadati</taxon>
        <taxon>Pseudomonadota</taxon>
        <taxon>Betaproteobacteria</taxon>
        <taxon>Nitrosomonadales</taxon>
        <taxon>Sterolibacteriaceae</taxon>
        <taxon>Candidatus Nitricoxidivorans</taxon>
    </lineage>
</organism>
<sequence>MAILKKAAAFTRRLAAALPLLALAPAHAGPSEYEIKAAFIYQIARLVEWPANVGVPMRLCILGDDPFGAALDSIRGRPVGARSLEVALPGAGVPLHECALLFVAAPAEKSLDRVVALSRGAGMLTIGDTEGFAQRGAMVNFFLDGDKVRFEINRNAVRQGGLRISSKLLSLARLVD</sequence>
<dbReference type="Pfam" id="PF13689">
    <property type="entry name" value="DUF4154"/>
    <property type="match status" value="1"/>
</dbReference>
<dbReference type="KEGG" id="npv:OHM77_09365"/>
<evidence type="ECO:0000256" key="1">
    <source>
        <dbReference type="SAM" id="SignalP"/>
    </source>
</evidence>
<feature type="chain" id="PRO_5041435139" evidence="1">
    <location>
        <begin position="29"/>
        <end position="176"/>
    </location>
</feature>
<accession>A0AA49IXZ3</accession>
<proteinExistence type="predicted"/>
<evidence type="ECO:0000313" key="2">
    <source>
        <dbReference type="EMBL" id="WIM04906.1"/>
    </source>
</evidence>
<feature type="signal peptide" evidence="1">
    <location>
        <begin position="1"/>
        <end position="28"/>
    </location>
</feature>
<dbReference type="EMBL" id="CP107246">
    <property type="protein sequence ID" value="WIM04906.1"/>
    <property type="molecule type" value="Genomic_DNA"/>
</dbReference>
<protein>
    <submittedName>
        <fullName evidence="2">YfiR family protein</fullName>
    </submittedName>
</protein>
<dbReference type="InterPro" id="IPR025293">
    <property type="entry name" value="YfiR/HmsC-like"/>
</dbReference>
<reference evidence="2" key="1">
    <citation type="journal article" date="2023" name="Nat. Microbiol.">
        <title>Enrichment and characterization of a nitric oxide-reducing microbial community in a continuous bioreactor.</title>
        <authorList>
            <person name="Garrido-Amador P."/>
            <person name="Stortenbeker N."/>
            <person name="Wessels H.J.C.T."/>
            <person name="Speth D.R."/>
            <person name="Garcia-Heredia I."/>
            <person name="Kartal B."/>
        </authorList>
    </citation>
    <scope>NUCLEOTIDE SEQUENCE</scope>
    <source>
        <strain evidence="2">MAG1</strain>
    </source>
</reference>
<dbReference type="AlphaFoldDB" id="A0AA49IXZ3"/>
<gene>
    <name evidence="2" type="ORF">OHM77_09365</name>
</gene>
<keyword evidence="1" id="KW-0732">Signal</keyword>
<dbReference type="Proteomes" id="UP001234916">
    <property type="component" value="Chromosome"/>
</dbReference>